<dbReference type="SUPFAM" id="SSF57959">
    <property type="entry name" value="Leucine zipper domain"/>
    <property type="match status" value="1"/>
</dbReference>
<keyword evidence="3" id="KW-0804">Transcription</keyword>
<evidence type="ECO:0000256" key="1">
    <source>
        <dbReference type="ARBA" id="ARBA00023015"/>
    </source>
</evidence>
<evidence type="ECO:0000256" key="4">
    <source>
        <dbReference type="SAM" id="Coils"/>
    </source>
</evidence>
<evidence type="ECO:0000313" key="7">
    <source>
        <dbReference type="Proteomes" id="UP000694845"/>
    </source>
</evidence>
<dbReference type="GO" id="GO:0000981">
    <property type="term" value="F:DNA-binding transcription factor activity, RNA polymerase II-specific"/>
    <property type="evidence" value="ECO:0007669"/>
    <property type="project" value="TreeGrafter"/>
</dbReference>
<dbReference type="InterPro" id="IPR000837">
    <property type="entry name" value="AP-1"/>
</dbReference>
<sequence length="251" mass="29041">MVSLLAFRTTRQLPGNNNGKMAEYIRDFTGKEAVVDCSDSFNFTELDRRSVVRLDVGQGRLTGESLEDQEGERSDEDDLGSSNTLSPDDETRIQQRRERNRLAAARCRDRRRHLAAALVQESDNLEAQNNDLMKGIAELEKEKRALEETLRQHLPNCALQRKFTQNPPLLQLEDQSRFPQHQHDQQPHQQRMQYQHQLHRQQQSYCLQQPHCQLNGHEPYRPQNQHHQQMLSMAKGSVGGQKSAHQLSGQF</sequence>
<reference evidence="8 9" key="1">
    <citation type="submission" date="2025-04" db="UniProtKB">
        <authorList>
            <consortium name="RefSeq"/>
        </authorList>
    </citation>
    <scope>IDENTIFICATION</scope>
</reference>
<dbReference type="OMA" id="DDRREIG"/>
<feature type="domain" description="BZIP" evidence="6">
    <location>
        <begin position="90"/>
        <end position="153"/>
    </location>
</feature>
<evidence type="ECO:0000256" key="3">
    <source>
        <dbReference type="ARBA" id="ARBA00023163"/>
    </source>
</evidence>
<evidence type="ECO:0000259" key="6">
    <source>
        <dbReference type="PROSITE" id="PS50217"/>
    </source>
</evidence>
<dbReference type="GO" id="GO:0005634">
    <property type="term" value="C:nucleus"/>
    <property type="evidence" value="ECO:0007669"/>
    <property type="project" value="TreeGrafter"/>
</dbReference>
<keyword evidence="2" id="KW-0238">DNA-binding</keyword>
<dbReference type="InterPro" id="IPR046347">
    <property type="entry name" value="bZIP_sf"/>
</dbReference>
<proteinExistence type="predicted"/>
<organism evidence="7 8">
    <name type="scientific">Acanthaster planci</name>
    <name type="common">Crown-of-thorns starfish</name>
    <dbReference type="NCBI Taxonomy" id="133434"/>
    <lineage>
        <taxon>Eukaryota</taxon>
        <taxon>Metazoa</taxon>
        <taxon>Echinodermata</taxon>
        <taxon>Eleutherozoa</taxon>
        <taxon>Asterozoa</taxon>
        <taxon>Asteroidea</taxon>
        <taxon>Valvatacea</taxon>
        <taxon>Valvatida</taxon>
        <taxon>Acanthasteridae</taxon>
        <taxon>Acanthaster</taxon>
    </lineage>
</organism>
<dbReference type="Proteomes" id="UP000694845">
    <property type="component" value="Unplaced"/>
</dbReference>
<feature type="coiled-coil region" evidence="4">
    <location>
        <begin position="122"/>
        <end position="156"/>
    </location>
</feature>
<dbReference type="KEGG" id="aplc:110988205"/>
<feature type="compositionally biased region" description="Polar residues" evidence="5">
    <location>
        <begin position="222"/>
        <end position="231"/>
    </location>
</feature>
<dbReference type="SMART" id="SM00338">
    <property type="entry name" value="BRLZ"/>
    <property type="match status" value="1"/>
</dbReference>
<dbReference type="OrthoDB" id="10622890at2759"/>
<dbReference type="Pfam" id="PF00170">
    <property type="entry name" value="bZIP_1"/>
    <property type="match status" value="1"/>
</dbReference>
<evidence type="ECO:0000313" key="9">
    <source>
        <dbReference type="RefSeq" id="XP_022107224.1"/>
    </source>
</evidence>
<keyword evidence="7" id="KW-1185">Reference proteome</keyword>
<dbReference type="RefSeq" id="XP_022107224.1">
    <property type="nucleotide sequence ID" value="XM_022251532.1"/>
</dbReference>
<dbReference type="GO" id="GO:0000978">
    <property type="term" value="F:RNA polymerase II cis-regulatory region sequence-specific DNA binding"/>
    <property type="evidence" value="ECO:0007669"/>
    <property type="project" value="TreeGrafter"/>
</dbReference>
<evidence type="ECO:0000313" key="8">
    <source>
        <dbReference type="RefSeq" id="XP_022107216.1"/>
    </source>
</evidence>
<dbReference type="PRINTS" id="PR00042">
    <property type="entry name" value="LEUZIPPRFOS"/>
</dbReference>
<evidence type="ECO:0000256" key="2">
    <source>
        <dbReference type="ARBA" id="ARBA00023125"/>
    </source>
</evidence>
<dbReference type="InterPro" id="IPR004827">
    <property type="entry name" value="bZIP"/>
</dbReference>
<dbReference type="GeneID" id="110988205"/>
<dbReference type="PROSITE" id="PS00036">
    <property type="entry name" value="BZIP_BASIC"/>
    <property type="match status" value="1"/>
</dbReference>
<feature type="region of interest" description="Disordered" evidence="5">
    <location>
        <begin position="216"/>
        <end position="251"/>
    </location>
</feature>
<dbReference type="AlphaFoldDB" id="A0A8B7ZUN3"/>
<dbReference type="PROSITE" id="PS50217">
    <property type="entry name" value="BZIP"/>
    <property type="match status" value="1"/>
</dbReference>
<keyword evidence="1" id="KW-0805">Transcription regulation</keyword>
<dbReference type="PANTHER" id="PTHR23351:SF24">
    <property type="entry name" value="ACTIVATING TRANSCRIPTION FACTOR 3-RELATED"/>
    <property type="match status" value="1"/>
</dbReference>
<feature type="region of interest" description="Disordered" evidence="5">
    <location>
        <begin position="61"/>
        <end position="96"/>
    </location>
</feature>
<dbReference type="PANTHER" id="PTHR23351">
    <property type="entry name" value="FOS TRANSCRIPTION FACTOR-RELATED"/>
    <property type="match status" value="1"/>
</dbReference>
<gene>
    <name evidence="8 9" type="primary">LOC110988205</name>
</gene>
<dbReference type="RefSeq" id="XP_022107216.1">
    <property type="nucleotide sequence ID" value="XM_022251524.1"/>
</dbReference>
<feature type="compositionally biased region" description="Acidic residues" evidence="5">
    <location>
        <begin position="65"/>
        <end position="79"/>
    </location>
</feature>
<dbReference type="Gene3D" id="1.20.5.170">
    <property type="match status" value="1"/>
</dbReference>
<keyword evidence="4" id="KW-0175">Coiled coil</keyword>
<evidence type="ECO:0000256" key="5">
    <source>
        <dbReference type="SAM" id="MobiDB-lite"/>
    </source>
</evidence>
<accession>A0A8B7ZUN3</accession>
<feature type="region of interest" description="Disordered" evidence="5">
    <location>
        <begin position="177"/>
        <end position="197"/>
    </location>
</feature>
<feature type="compositionally biased region" description="Low complexity" evidence="5">
    <location>
        <begin position="187"/>
        <end position="197"/>
    </location>
</feature>
<name>A0A8B7ZUN3_ACAPL</name>
<protein>
    <submittedName>
        <fullName evidence="8 9">Activating transcription factor 3-like</fullName>
    </submittedName>
</protein>